<dbReference type="GO" id="GO:0033540">
    <property type="term" value="P:fatty acid beta-oxidation using acyl-CoA oxidase"/>
    <property type="evidence" value="ECO:0007669"/>
    <property type="project" value="TreeGrafter"/>
</dbReference>
<comment type="subcellular location">
    <subcellularLocation>
        <location evidence="3">Peroxisome</location>
    </subcellularLocation>
</comment>
<dbReference type="Pfam" id="PF14749">
    <property type="entry name" value="Acyl-CoA_ox_N"/>
    <property type="match status" value="1"/>
</dbReference>
<dbReference type="SUPFAM" id="SSF47203">
    <property type="entry name" value="Acyl-CoA dehydrogenase C-terminal domain-like"/>
    <property type="match status" value="2"/>
</dbReference>
<feature type="binding site" evidence="14">
    <location>
        <position position="156"/>
    </location>
    <ligand>
        <name>FAD</name>
        <dbReference type="ChEBI" id="CHEBI:57692"/>
    </ligand>
</feature>
<feature type="compositionally biased region" description="Low complexity" evidence="15">
    <location>
        <begin position="384"/>
        <end position="394"/>
    </location>
</feature>
<dbReference type="AlphaFoldDB" id="A0AAN9YUY2"/>
<dbReference type="FunFam" id="1.10.540.10:FF:000006">
    <property type="entry name" value="Acyl-coenzyme A oxidase"/>
    <property type="match status" value="1"/>
</dbReference>
<evidence type="ECO:0000256" key="7">
    <source>
        <dbReference type="ARBA" id="ARBA00022827"/>
    </source>
</evidence>
<dbReference type="GO" id="GO:0055088">
    <property type="term" value="P:lipid homeostasis"/>
    <property type="evidence" value="ECO:0007669"/>
    <property type="project" value="TreeGrafter"/>
</dbReference>
<keyword evidence="8" id="KW-0276">Fatty acid metabolism</keyword>
<feature type="domain" description="Acyl-CoA oxidase C-alpha1" evidence="18">
    <location>
        <begin position="414"/>
        <end position="487"/>
    </location>
</feature>
<feature type="region of interest" description="Disordered" evidence="15">
    <location>
        <begin position="591"/>
        <end position="614"/>
    </location>
</feature>
<dbReference type="FunFam" id="1.20.140.10:FF:000015">
    <property type="entry name" value="Acyl-coenzyme A oxidase"/>
    <property type="match status" value="1"/>
</dbReference>
<dbReference type="GO" id="GO:0003997">
    <property type="term" value="F:acyl-CoA oxidase activity"/>
    <property type="evidence" value="ECO:0007669"/>
    <property type="project" value="UniProtKB-EC"/>
</dbReference>
<evidence type="ECO:0000259" key="18">
    <source>
        <dbReference type="Pfam" id="PF22924"/>
    </source>
</evidence>
<reference evidence="19 20" key="1">
    <citation type="submission" date="2024-02" db="EMBL/GenBank/DDBJ databases">
        <title>De novo assembly and annotation of 12 fungi associated with fruit tree decline syndrome in Ontario, Canada.</title>
        <authorList>
            <person name="Sulman M."/>
            <person name="Ellouze W."/>
            <person name="Ilyukhin E."/>
        </authorList>
    </citation>
    <scope>NUCLEOTIDE SEQUENCE [LARGE SCALE GENOMIC DNA]</scope>
    <source>
        <strain evidence="19 20">M11/M66-122</strain>
    </source>
</reference>
<dbReference type="Gene3D" id="1.20.140.10">
    <property type="entry name" value="Butyryl-CoA Dehydrogenase, subunit A, domain 3"/>
    <property type="match status" value="2"/>
</dbReference>
<keyword evidence="11" id="KW-0576">Peroxisome</keyword>
<dbReference type="PANTHER" id="PTHR10909">
    <property type="entry name" value="ELECTRON TRANSPORT OXIDOREDUCTASE"/>
    <property type="match status" value="1"/>
</dbReference>
<organism evidence="19 20">
    <name type="scientific">Diatrype stigma</name>
    <dbReference type="NCBI Taxonomy" id="117547"/>
    <lineage>
        <taxon>Eukaryota</taxon>
        <taxon>Fungi</taxon>
        <taxon>Dikarya</taxon>
        <taxon>Ascomycota</taxon>
        <taxon>Pezizomycotina</taxon>
        <taxon>Sordariomycetes</taxon>
        <taxon>Xylariomycetidae</taxon>
        <taxon>Xylariales</taxon>
        <taxon>Diatrypaceae</taxon>
        <taxon>Diatrype</taxon>
    </lineage>
</organism>
<dbReference type="InterPro" id="IPR029320">
    <property type="entry name" value="Acyl-CoA_ox_N"/>
</dbReference>
<dbReference type="InterPro" id="IPR055060">
    <property type="entry name" value="ACOX_C_alpha1"/>
</dbReference>
<dbReference type="InterPro" id="IPR046373">
    <property type="entry name" value="Acyl-CoA_Oxase/DH_mid-dom_sf"/>
</dbReference>
<evidence type="ECO:0000256" key="14">
    <source>
        <dbReference type="PIRSR" id="PIRSR000168-2"/>
    </source>
</evidence>
<evidence type="ECO:0000259" key="16">
    <source>
        <dbReference type="Pfam" id="PF01756"/>
    </source>
</evidence>
<dbReference type="Gene3D" id="1.10.540.10">
    <property type="entry name" value="Acyl-CoA dehydrogenase/oxidase, N-terminal domain"/>
    <property type="match status" value="1"/>
</dbReference>
<feature type="binding site" evidence="14">
    <location>
        <position position="195"/>
    </location>
    <ligand>
        <name>FAD</name>
        <dbReference type="ChEBI" id="CHEBI:57692"/>
    </ligand>
</feature>
<dbReference type="Proteomes" id="UP001320420">
    <property type="component" value="Unassembled WGS sequence"/>
</dbReference>
<dbReference type="PIRSF" id="PIRSF000168">
    <property type="entry name" value="Acyl-CoA_oxidase"/>
    <property type="match status" value="1"/>
</dbReference>
<dbReference type="FunFam" id="2.40.110.10:FF:000003">
    <property type="entry name" value="Acyl-coenzyme A oxidase"/>
    <property type="match status" value="1"/>
</dbReference>
<evidence type="ECO:0000259" key="17">
    <source>
        <dbReference type="Pfam" id="PF14749"/>
    </source>
</evidence>
<dbReference type="GO" id="GO:0005504">
    <property type="term" value="F:fatty acid binding"/>
    <property type="evidence" value="ECO:0007669"/>
    <property type="project" value="TreeGrafter"/>
</dbReference>
<dbReference type="Gene3D" id="2.40.110.10">
    <property type="entry name" value="Butyryl-CoA Dehydrogenase, subunit A, domain 2"/>
    <property type="match status" value="1"/>
</dbReference>
<feature type="domain" description="Acyl-CoA oxidase C-alpha1" evidence="18">
    <location>
        <begin position="293"/>
        <end position="389"/>
    </location>
</feature>
<proteinExistence type="inferred from homology"/>
<evidence type="ECO:0000256" key="4">
    <source>
        <dbReference type="ARBA" id="ARBA00004846"/>
    </source>
</evidence>
<dbReference type="GO" id="GO:0005777">
    <property type="term" value="C:peroxisome"/>
    <property type="evidence" value="ECO:0007669"/>
    <property type="project" value="UniProtKB-SubCell"/>
</dbReference>
<evidence type="ECO:0000256" key="13">
    <source>
        <dbReference type="PIRSR" id="PIRSR000168-1"/>
    </source>
</evidence>
<feature type="domain" description="Acyl-coenzyme A oxidase N-terminal" evidence="17">
    <location>
        <begin position="37"/>
        <end position="150"/>
    </location>
</feature>
<comment type="caution">
    <text evidence="19">The sequence shown here is derived from an EMBL/GenBank/DDBJ whole genome shotgun (WGS) entry which is preliminary data.</text>
</comment>
<name>A0AAN9YUY2_9PEZI</name>
<feature type="domain" description="Acyl-CoA oxidase C-terminal" evidence="16">
    <location>
        <begin position="538"/>
        <end position="714"/>
    </location>
</feature>
<dbReference type="Pfam" id="PF22924">
    <property type="entry name" value="ACOX_C_alpha1"/>
    <property type="match status" value="2"/>
</dbReference>
<dbReference type="Pfam" id="PF01756">
    <property type="entry name" value="ACOX"/>
    <property type="match status" value="1"/>
</dbReference>
<dbReference type="FunFam" id="1.20.140.10:FF:000013">
    <property type="entry name" value="Acyl-coenzyme A oxidase"/>
    <property type="match status" value="1"/>
</dbReference>
<comment type="similarity">
    <text evidence="5 12">Belongs to the acyl-CoA oxidase family.</text>
</comment>
<dbReference type="EMBL" id="JAKJXP020000014">
    <property type="protein sequence ID" value="KAK7755299.1"/>
    <property type="molecule type" value="Genomic_DNA"/>
</dbReference>
<evidence type="ECO:0000256" key="3">
    <source>
        <dbReference type="ARBA" id="ARBA00004275"/>
    </source>
</evidence>
<keyword evidence="9" id="KW-0560">Oxidoreductase</keyword>
<evidence type="ECO:0000256" key="11">
    <source>
        <dbReference type="ARBA" id="ARBA00023140"/>
    </source>
</evidence>
<evidence type="ECO:0000256" key="6">
    <source>
        <dbReference type="ARBA" id="ARBA00022630"/>
    </source>
</evidence>
<comment type="catalytic activity">
    <reaction evidence="1">
        <text>a 2,3-saturated acyl-CoA + O2 = a (2E)-enoyl-CoA + H2O2</text>
        <dbReference type="Rhea" id="RHEA:38959"/>
        <dbReference type="ChEBI" id="CHEBI:15379"/>
        <dbReference type="ChEBI" id="CHEBI:16240"/>
        <dbReference type="ChEBI" id="CHEBI:58856"/>
        <dbReference type="ChEBI" id="CHEBI:65111"/>
        <dbReference type="EC" id="1.3.3.6"/>
    </reaction>
</comment>
<dbReference type="InterPro" id="IPR036250">
    <property type="entry name" value="AcylCo_DH-like_C"/>
</dbReference>
<evidence type="ECO:0000313" key="20">
    <source>
        <dbReference type="Proteomes" id="UP001320420"/>
    </source>
</evidence>
<evidence type="ECO:0000256" key="12">
    <source>
        <dbReference type="PIRNR" id="PIRNR000168"/>
    </source>
</evidence>
<comment type="cofactor">
    <cofactor evidence="2">
        <name>FAD</name>
        <dbReference type="ChEBI" id="CHEBI:57692"/>
    </cofactor>
</comment>
<evidence type="ECO:0000256" key="5">
    <source>
        <dbReference type="ARBA" id="ARBA00006288"/>
    </source>
</evidence>
<accession>A0AAN9YUY2</accession>
<comment type="pathway">
    <text evidence="4">Lipid metabolism; peroxisomal fatty acid beta-oxidation.</text>
</comment>
<dbReference type="InterPro" id="IPR009100">
    <property type="entry name" value="AcylCoA_DH/oxidase_NM_dom_sf"/>
</dbReference>
<keyword evidence="10" id="KW-0443">Lipid metabolism</keyword>
<evidence type="ECO:0000256" key="9">
    <source>
        <dbReference type="ARBA" id="ARBA00023002"/>
    </source>
</evidence>
<dbReference type="GO" id="GO:0071949">
    <property type="term" value="F:FAD binding"/>
    <property type="evidence" value="ECO:0007669"/>
    <property type="project" value="InterPro"/>
</dbReference>
<dbReference type="InterPro" id="IPR037069">
    <property type="entry name" value="AcylCoA_DH/ox_N_sf"/>
</dbReference>
<sequence length="734" mass="81089">MPTKMSRNPDWVKKLTPAGPQGPELLAKERAASNVAVDQLAEFLFTKEALARKEQILQVLVSDPVFDKSQNYFQGREDRIEASLAKAKRLRQLSARHGWSQEDYMLANDLLSEPTPYGLHATMFLVTLREQGTPEQHRLFLDRAEKYEIIGCYAQTELGHGSNVRGLETTATWNQADRTFTLHSPHLTSSKWWIGSLGRTANHAVVMAQLIIGGKPYGPHPFVVQIRDLKTHEPLENVHVGDIGPKFGYNTMDNGFLLLNHVKVPHVAMLARFSRVDPATGAYARPANPSLIYGTLTYVRSTIVLQSGSVLARGVTIATRYCAVRRQFQDLDAKGSDVGESQVLDYTMVQVRLLPLLAATFALHFTGQSMIQMYQENQKRMATAAANNSSSSNSSGGGAGGRPRQPGPEELNPGTDLLADLHATSCALKAYGSTVAAEGLEVCRRACGGHGYSAFSGIGSWYADYLPTVTWEGDNYMLTQQVCRYLLKSARGVIAATKGKDKAASAAASSSNDTARFLTAYLARRDTGPAFDVLASDADLVDAFAWRVAHLTFEALQRRDGDHRPWNSLLVDFYRLSTAHAQYMVVKSFHDSLQPPSSQGRSKSKSQSGPSLDPETAGVLHALFRLFALHTLEREAAEFFASGAASLPQIRLARGAVMKLLGTVRPHAVRLVDAWKFPDWQLDSSLGRHDGRVYEDMFYRASELNPLNRVVFDPYPDSDVLFKKDERERVKSKL</sequence>
<dbReference type="SUPFAM" id="SSF56645">
    <property type="entry name" value="Acyl-CoA dehydrogenase NM domain-like"/>
    <property type="match status" value="1"/>
</dbReference>
<evidence type="ECO:0000256" key="2">
    <source>
        <dbReference type="ARBA" id="ARBA00001974"/>
    </source>
</evidence>
<keyword evidence="20" id="KW-1185">Reference proteome</keyword>
<gene>
    <name evidence="19" type="ORF">SLS62_002805</name>
</gene>
<evidence type="ECO:0000256" key="8">
    <source>
        <dbReference type="ARBA" id="ARBA00022832"/>
    </source>
</evidence>
<dbReference type="PANTHER" id="PTHR10909:SF250">
    <property type="entry name" value="PEROXISOMAL ACYL-COENZYME A OXIDASE 1"/>
    <property type="match status" value="1"/>
</dbReference>
<protein>
    <recommendedName>
        <fullName evidence="12">Acyl-coenzyme A oxidase</fullName>
    </recommendedName>
</protein>
<evidence type="ECO:0000313" key="19">
    <source>
        <dbReference type="EMBL" id="KAK7755299.1"/>
    </source>
</evidence>
<feature type="region of interest" description="Disordered" evidence="15">
    <location>
        <begin position="382"/>
        <end position="415"/>
    </location>
</feature>
<keyword evidence="6 12" id="KW-0285">Flavoprotein</keyword>
<dbReference type="InterPro" id="IPR012258">
    <property type="entry name" value="Acyl-CoA_oxidase"/>
</dbReference>
<evidence type="ECO:0000256" key="15">
    <source>
        <dbReference type="SAM" id="MobiDB-lite"/>
    </source>
</evidence>
<dbReference type="InterPro" id="IPR002655">
    <property type="entry name" value="Acyl-CoA_oxidase_C"/>
</dbReference>
<evidence type="ECO:0000256" key="1">
    <source>
        <dbReference type="ARBA" id="ARBA00001201"/>
    </source>
</evidence>
<evidence type="ECO:0000256" key="10">
    <source>
        <dbReference type="ARBA" id="ARBA00023098"/>
    </source>
</evidence>
<feature type="active site" description="Proton acceptor" evidence="13">
    <location>
        <position position="472"/>
    </location>
</feature>
<feature type="compositionally biased region" description="Low complexity" evidence="15">
    <location>
        <begin position="594"/>
        <end position="611"/>
    </location>
</feature>
<feature type="region of interest" description="Disordered" evidence="15">
    <location>
        <begin position="1"/>
        <end position="20"/>
    </location>
</feature>
<keyword evidence="7 12" id="KW-0274">FAD</keyword>